<proteinExistence type="predicted"/>
<gene>
    <name evidence="2" type="ORF">PG2072B_1014</name>
</gene>
<dbReference type="AlphaFoldDB" id="A0A4Q5BG00"/>
<organism evidence="2 3">
    <name type="scientific">Bifidobacterium pseudolongum subsp. globosum</name>
    <dbReference type="NCBI Taxonomy" id="1690"/>
    <lineage>
        <taxon>Bacteria</taxon>
        <taxon>Bacillati</taxon>
        <taxon>Actinomycetota</taxon>
        <taxon>Actinomycetes</taxon>
        <taxon>Bifidobacteriales</taxon>
        <taxon>Bifidobacteriaceae</taxon>
        <taxon>Bifidobacterium</taxon>
    </lineage>
</organism>
<evidence type="ECO:0000313" key="3">
    <source>
        <dbReference type="Proteomes" id="UP000293268"/>
    </source>
</evidence>
<dbReference type="EMBL" id="SBKU01000007">
    <property type="protein sequence ID" value="RYQ68411.1"/>
    <property type="molecule type" value="Genomic_DNA"/>
</dbReference>
<protein>
    <submittedName>
        <fullName evidence="2">Uncharacterized protein</fullName>
    </submittedName>
</protein>
<evidence type="ECO:0000256" key="1">
    <source>
        <dbReference type="SAM" id="MobiDB-lite"/>
    </source>
</evidence>
<comment type="caution">
    <text evidence="2">The sequence shown here is derived from an EMBL/GenBank/DDBJ whole genome shotgun (WGS) entry which is preliminary data.</text>
</comment>
<feature type="region of interest" description="Disordered" evidence="1">
    <location>
        <begin position="104"/>
        <end position="148"/>
    </location>
</feature>
<accession>A0A4Q5BG00</accession>
<name>A0A4Q5BG00_9BIFI</name>
<reference evidence="2 3" key="1">
    <citation type="submission" date="2019-01" db="EMBL/GenBank/DDBJ databases">
        <title>Unveiling genomic diversity among members of the Bifidobacterium pseudolongum species, a widely distributed gut commensal of the animal kingdom.</title>
        <authorList>
            <person name="Lugli G.A."/>
            <person name="Duranti S."/>
            <person name="Albert K."/>
            <person name="Mancabelli L."/>
            <person name="Napoli S."/>
            <person name="Viappiani A."/>
            <person name="Anzalone R."/>
            <person name="Longhi G."/>
            <person name="Milani C."/>
            <person name="Turroni F."/>
            <person name="Alessandri G."/>
            <person name="Sela D.A."/>
            <person name="Van Sinderen D."/>
            <person name="Ventura M."/>
        </authorList>
    </citation>
    <scope>NUCLEOTIDE SEQUENCE [LARGE SCALE GENOMIC DNA]</scope>
    <source>
        <strain evidence="2 3">2072B</strain>
    </source>
</reference>
<dbReference type="Proteomes" id="UP000293268">
    <property type="component" value="Unassembled WGS sequence"/>
</dbReference>
<sequence length="148" mass="16146">MGDRKPAWLRLIAPHGNTQHLIPVKCAGCGRWCIEQHGATQWDKYDAGIITGDDLTVAIILNRSLVRVERTPTGGVLSTVWGGLGIDPHGEYLAMHDCTQPPISSRGWKPLPKSERGQDLSWLPHSTPIPGGDPWASTLDPIQDTLPC</sequence>
<evidence type="ECO:0000313" key="2">
    <source>
        <dbReference type="EMBL" id="RYQ68411.1"/>
    </source>
</evidence>